<dbReference type="Proteomes" id="UP000031390">
    <property type="component" value="Unassembled WGS sequence"/>
</dbReference>
<dbReference type="EMBL" id="JUFZ01000035">
    <property type="protein sequence ID" value="KIC09541.1"/>
    <property type="molecule type" value="Genomic_DNA"/>
</dbReference>
<protein>
    <submittedName>
        <fullName evidence="1">Uncharacterized protein</fullName>
    </submittedName>
</protein>
<organism evidence="1 2">
    <name type="scientific">Morococcus cerebrosus</name>
    <dbReference type="NCBI Taxonomy" id="1056807"/>
    <lineage>
        <taxon>Bacteria</taxon>
        <taxon>Pseudomonadati</taxon>
        <taxon>Pseudomonadota</taxon>
        <taxon>Betaproteobacteria</taxon>
        <taxon>Neisseriales</taxon>
        <taxon>Neisseriaceae</taxon>
        <taxon>Morococcus</taxon>
    </lineage>
</organism>
<comment type="caution">
    <text evidence="1">The sequence shown here is derived from an EMBL/GenBank/DDBJ whole genome shotgun (WGS) entry which is preliminary data.</text>
</comment>
<evidence type="ECO:0000313" key="2">
    <source>
        <dbReference type="Proteomes" id="UP000031390"/>
    </source>
</evidence>
<proteinExistence type="predicted"/>
<gene>
    <name evidence="1" type="ORF">MCC93_08800</name>
</gene>
<dbReference type="AlphaFoldDB" id="A0A0C1GVU1"/>
<reference evidence="1 2" key="1">
    <citation type="submission" date="2014-12" db="EMBL/GenBank/DDBJ databases">
        <title>Genome sequence of Morococcus cerebrosus.</title>
        <authorList>
            <person name="Shin S.-K."/>
            <person name="Yi H."/>
        </authorList>
    </citation>
    <scope>NUCLEOTIDE SEQUENCE [LARGE SCALE GENOMIC DNA]</scope>
    <source>
        <strain evidence="1 2">CIP 81.93</strain>
    </source>
</reference>
<evidence type="ECO:0000313" key="1">
    <source>
        <dbReference type="EMBL" id="KIC09541.1"/>
    </source>
</evidence>
<name>A0A0C1GVU1_9NEIS</name>
<dbReference type="PROSITE" id="PS51257">
    <property type="entry name" value="PROKAR_LIPOPROTEIN"/>
    <property type="match status" value="1"/>
</dbReference>
<sequence>MCVSFFKRSSETVVSNNGAASAACVDCFYIGFNLTRTRRKTALPN</sequence>
<accession>A0A0C1GVU1</accession>